<organism evidence="4 5">
    <name type="scientific">Aquincola agrisoli</name>
    <dbReference type="NCBI Taxonomy" id="3119538"/>
    <lineage>
        <taxon>Bacteria</taxon>
        <taxon>Pseudomonadati</taxon>
        <taxon>Pseudomonadota</taxon>
        <taxon>Betaproteobacteria</taxon>
        <taxon>Burkholderiales</taxon>
        <taxon>Sphaerotilaceae</taxon>
        <taxon>Aquincola</taxon>
    </lineage>
</organism>
<sequence length="135" mass="14053">MSSPDLLFDLSIPLAGTFGLRGEAIGDDRAVVRLPYAPAHANSRGEVHGGALAVLFDCCLAAAVRSHAPAQFGVVTIDLSVHYVAASDGDVVCTAVCERRGRSISFARGEARNAAGDLLALATGTFKLFERAPRA</sequence>
<dbReference type="EC" id="3.1.2.-" evidence="4"/>
<evidence type="ECO:0000259" key="3">
    <source>
        <dbReference type="Pfam" id="PF03061"/>
    </source>
</evidence>
<keyword evidence="5" id="KW-1185">Reference proteome</keyword>
<evidence type="ECO:0000256" key="1">
    <source>
        <dbReference type="ARBA" id="ARBA00008324"/>
    </source>
</evidence>
<dbReference type="SUPFAM" id="SSF54637">
    <property type="entry name" value="Thioesterase/thiol ester dehydrase-isomerase"/>
    <property type="match status" value="1"/>
</dbReference>
<reference evidence="4 5" key="1">
    <citation type="submission" date="2024-02" db="EMBL/GenBank/DDBJ databases">
        <title>Genome sequence of Aquincola sp. MAHUQ-54.</title>
        <authorList>
            <person name="Huq M.A."/>
        </authorList>
    </citation>
    <scope>NUCLEOTIDE SEQUENCE [LARGE SCALE GENOMIC DNA]</scope>
    <source>
        <strain evidence="4 5">MAHUQ-54</strain>
    </source>
</reference>
<dbReference type="InterPro" id="IPR029069">
    <property type="entry name" value="HotDog_dom_sf"/>
</dbReference>
<gene>
    <name evidence="4" type="ORF">V4F39_24585</name>
</gene>
<proteinExistence type="inferred from homology"/>
<comment type="caution">
    <text evidence="4">The sequence shown here is derived from an EMBL/GenBank/DDBJ whole genome shotgun (WGS) entry which is preliminary data.</text>
</comment>
<dbReference type="InterPro" id="IPR006683">
    <property type="entry name" value="Thioestr_dom"/>
</dbReference>
<dbReference type="NCBIfam" id="TIGR00369">
    <property type="entry name" value="unchar_dom_1"/>
    <property type="match status" value="1"/>
</dbReference>
<feature type="domain" description="Thioesterase" evidence="3">
    <location>
        <begin position="45"/>
        <end position="118"/>
    </location>
</feature>
<dbReference type="GO" id="GO:0047617">
    <property type="term" value="F:fatty acyl-CoA hydrolase activity"/>
    <property type="evidence" value="ECO:0007669"/>
    <property type="project" value="InterPro"/>
</dbReference>
<evidence type="ECO:0000313" key="5">
    <source>
        <dbReference type="Proteomes" id="UP001336250"/>
    </source>
</evidence>
<dbReference type="AlphaFoldDB" id="A0AAW9QNI0"/>
<dbReference type="PANTHER" id="PTHR21660:SF1">
    <property type="entry name" value="ACYL-COENZYME A THIOESTERASE 13"/>
    <property type="match status" value="1"/>
</dbReference>
<dbReference type="Proteomes" id="UP001336250">
    <property type="component" value="Unassembled WGS sequence"/>
</dbReference>
<dbReference type="CDD" id="cd03443">
    <property type="entry name" value="PaaI_thioesterase"/>
    <property type="match status" value="1"/>
</dbReference>
<dbReference type="Pfam" id="PF03061">
    <property type="entry name" value="4HBT"/>
    <property type="match status" value="1"/>
</dbReference>
<evidence type="ECO:0000313" key="4">
    <source>
        <dbReference type="EMBL" id="MEF7617114.1"/>
    </source>
</evidence>
<evidence type="ECO:0000256" key="2">
    <source>
        <dbReference type="ARBA" id="ARBA00022801"/>
    </source>
</evidence>
<protein>
    <submittedName>
        <fullName evidence="4">PaaI family thioesterase</fullName>
        <ecNumber evidence="4">3.1.2.-</ecNumber>
    </submittedName>
</protein>
<dbReference type="PANTHER" id="PTHR21660">
    <property type="entry name" value="THIOESTERASE SUPERFAMILY MEMBER-RELATED"/>
    <property type="match status" value="1"/>
</dbReference>
<accession>A0AAW9QNI0</accession>
<keyword evidence="2 4" id="KW-0378">Hydrolase</keyword>
<dbReference type="InterPro" id="IPR003736">
    <property type="entry name" value="PAAI_dom"/>
</dbReference>
<dbReference type="EMBL" id="JAZIBG010000054">
    <property type="protein sequence ID" value="MEF7617114.1"/>
    <property type="molecule type" value="Genomic_DNA"/>
</dbReference>
<dbReference type="InterPro" id="IPR039298">
    <property type="entry name" value="ACOT13"/>
</dbReference>
<dbReference type="Gene3D" id="3.10.129.10">
    <property type="entry name" value="Hotdog Thioesterase"/>
    <property type="match status" value="1"/>
</dbReference>
<comment type="similarity">
    <text evidence="1">Belongs to the thioesterase PaaI family.</text>
</comment>
<name>A0AAW9QNI0_9BURK</name>